<protein>
    <submittedName>
        <fullName evidence="2">Uncharacterized protein</fullName>
    </submittedName>
</protein>
<feature type="compositionally biased region" description="Basic residues" evidence="1">
    <location>
        <begin position="1"/>
        <end position="23"/>
    </location>
</feature>
<keyword evidence="3" id="KW-1185">Reference proteome</keyword>
<comment type="caution">
    <text evidence="2">The sequence shown here is derived from an EMBL/GenBank/DDBJ whole genome shotgun (WGS) entry which is preliminary data.</text>
</comment>
<dbReference type="Proteomes" id="UP001167160">
    <property type="component" value="Unassembled WGS sequence"/>
</dbReference>
<evidence type="ECO:0000313" key="3">
    <source>
        <dbReference type="Proteomes" id="UP001167160"/>
    </source>
</evidence>
<evidence type="ECO:0000313" key="2">
    <source>
        <dbReference type="EMBL" id="MCM2577570.1"/>
    </source>
</evidence>
<gene>
    <name evidence="2" type="ORF">M1E25_09415</name>
</gene>
<reference evidence="2" key="1">
    <citation type="journal article" date="2023" name="Int. J. Syst. Evol. Microbiol.">
        <title>Streptomyces meridianus sp. nov. isolated from brackish water of the Tagus estuary in Alcochete, Portugal.</title>
        <authorList>
            <person name="Santos J.D.N."/>
            <person name="Klimek D."/>
            <person name="Calusinska M."/>
            <person name="Lobo Da Cunha A."/>
            <person name="Catita J."/>
            <person name="Goncalves H."/>
            <person name="Gonzalez I."/>
            <person name="Reyes F."/>
            <person name="Lage O.M."/>
        </authorList>
    </citation>
    <scope>NUCLEOTIDE SEQUENCE</scope>
    <source>
        <strain evidence="2">MTZ3.1</strain>
    </source>
</reference>
<name>A0ABT0X4V0_9ACTN</name>
<accession>A0ABT0X4V0</accession>
<dbReference type="RefSeq" id="WP_251412541.1">
    <property type="nucleotide sequence ID" value="NZ_JAMQGM010000019.1"/>
</dbReference>
<organism evidence="2 3">
    <name type="scientific">Streptomyces meridianus</name>
    <dbReference type="NCBI Taxonomy" id="2938945"/>
    <lineage>
        <taxon>Bacteria</taxon>
        <taxon>Bacillati</taxon>
        <taxon>Actinomycetota</taxon>
        <taxon>Actinomycetes</taxon>
        <taxon>Kitasatosporales</taxon>
        <taxon>Streptomycetaceae</taxon>
        <taxon>Streptomyces</taxon>
    </lineage>
</organism>
<proteinExistence type="predicted"/>
<feature type="region of interest" description="Disordered" evidence="1">
    <location>
        <begin position="1"/>
        <end position="25"/>
    </location>
</feature>
<sequence length="138" mass="15599">MPRRRPHALRSALHARRPSRPRHPAIDRLSGSCHAAIARLERESLWPGAVFEAFHRWKAFAHGPQRNLTDIPVAGCSIPECCGAPDADRDVLEAALHRLPRKPALELRVLVSVLDETVLARAVVIPGHPSDQRWWRNW</sequence>
<evidence type="ECO:0000256" key="1">
    <source>
        <dbReference type="SAM" id="MobiDB-lite"/>
    </source>
</evidence>
<dbReference type="EMBL" id="JAMQGM010000019">
    <property type="protein sequence ID" value="MCM2577570.1"/>
    <property type="molecule type" value="Genomic_DNA"/>
</dbReference>